<feature type="DNA-binding region" description="OmpR/PhoB-type" evidence="5">
    <location>
        <begin position="134"/>
        <end position="231"/>
    </location>
</feature>
<evidence type="ECO:0000313" key="9">
    <source>
        <dbReference type="Proteomes" id="UP000244450"/>
    </source>
</evidence>
<feature type="domain" description="Response regulatory" evidence="6">
    <location>
        <begin position="5"/>
        <end position="119"/>
    </location>
</feature>
<gene>
    <name evidence="8" type="ORF">DCC81_18025</name>
</gene>
<feature type="modified residue" description="4-aspartylphosphate" evidence="4">
    <location>
        <position position="54"/>
    </location>
</feature>
<dbReference type="InterPro" id="IPR001867">
    <property type="entry name" value="OmpR/PhoB-type_DNA-bd"/>
</dbReference>
<dbReference type="SMART" id="SM00862">
    <property type="entry name" value="Trans_reg_C"/>
    <property type="match status" value="1"/>
</dbReference>
<dbReference type="PANTHER" id="PTHR48111">
    <property type="entry name" value="REGULATOR OF RPOS"/>
    <property type="match status" value="1"/>
</dbReference>
<keyword evidence="2" id="KW-0902">Two-component regulatory system</keyword>
<keyword evidence="3 5" id="KW-0238">DNA-binding</keyword>
<dbReference type="RefSeq" id="WP_108687974.1">
    <property type="nucleotide sequence ID" value="NZ_QCYK01000002.1"/>
</dbReference>
<protein>
    <submittedName>
        <fullName evidence="8">DNA-binding response regulator</fullName>
    </submittedName>
</protein>
<dbReference type="AlphaFoldDB" id="A0A2T7BIM7"/>
<name>A0A2T7BIM7_9BACT</name>
<keyword evidence="9" id="KW-1185">Reference proteome</keyword>
<dbReference type="InterPro" id="IPR039420">
    <property type="entry name" value="WalR-like"/>
</dbReference>
<dbReference type="OrthoDB" id="9790442at2"/>
<evidence type="ECO:0000256" key="3">
    <source>
        <dbReference type="ARBA" id="ARBA00023125"/>
    </source>
</evidence>
<dbReference type="GO" id="GO:0000156">
    <property type="term" value="F:phosphorelay response regulator activity"/>
    <property type="evidence" value="ECO:0007669"/>
    <property type="project" value="TreeGrafter"/>
</dbReference>
<feature type="domain" description="OmpR/PhoB-type" evidence="7">
    <location>
        <begin position="134"/>
        <end position="231"/>
    </location>
</feature>
<evidence type="ECO:0000259" key="6">
    <source>
        <dbReference type="PROSITE" id="PS50110"/>
    </source>
</evidence>
<evidence type="ECO:0000256" key="4">
    <source>
        <dbReference type="PROSITE-ProRule" id="PRU00169"/>
    </source>
</evidence>
<dbReference type="CDD" id="cd17574">
    <property type="entry name" value="REC_OmpR"/>
    <property type="match status" value="1"/>
</dbReference>
<evidence type="ECO:0000256" key="1">
    <source>
        <dbReference type="ARBA" id="ARBA00022553"/>
    </source>
</evidence>
<dbReference type="InterPro" id="IPR036388">
    <property type="entry name" value="WH-like_DNA-bd_sf"/>
</dbReference>
<evidence type="ECO:0000256" key="5">
    <source>
        <dbReference type="PROSITE-ProRule" id="PRU01091"/>
    </source>
</evidence>
<dbReference type="Pfam" id="PF00072">
    <property type="entry name" value="Response_reg"/>
    <property type="match status" value="1"/>
</dbReference>
<dbReference type="CDD" id="cd00383">
    <property type="entry name" value="trans_reg_C"/>
    <property type="match status" value="1"/>
</dbReference>
<dbReference type="GO" id="GO:0032993">
    <property type="term" value="C:protein-DNA complex"/>
    <property type="evidence" value="ECO:0007669"/>
    <property type="project" value="TreeGrafter"/>
</dbReference>
<dbReference type="SUPFAM" id="SSF52172">
    <property type="entry name" value="CheY-like"/>
    <property type="match status" value="1"/>
</dbReference>
<dbReference type="EMBL" id="QCYK01000002">
    <property type="protein sequence ID" value="PUZ26137.1"/>
    <property type="molecule type" value="Genomic_DNA"/>
</dbReference>
<dbReference type="InterPro" id="IPR001789">
    <property type="entry name" value="Sig_transdc_resp-reg_receiver"/>
</dbReference>
<dbReference type="PROSITE" id="PS51755">
    <property type="entry name" value="OMPR_PHOB"/>
    <property type="match status" value="1"/>
</dbReference>
<dbReference type="GO" id="GO:0000976">
    <property type="term" value="F:transcription cis-regulatory region binding"/>
    <property type="evidence" value="ECO:0007669"/>
    <property type="project" value="TreeGrafter"/>
</dbReference>
<comment type="caution">
    <text evidence="8">The sequence shown here is derived from an EMBL/GenBank/DDBJ whole genome shotgun (WGS) entry which is preliminary data.</text>
</comment>
<dbReference type="Gene3D" id="6.10.250.690">
    <property type="match status" value="1"/>
</dbReference>
<dbReference type="SMART" id="SM00448">
    <property type="entry name" value="REC"/>
    <property type="match status" value="1"/>
</dbReference>
<dbReference type="PROSITE" id="PS50110">
    <property type="entry name" value="RESPONSE_REGULATORY"/>
    <property type="match status" value="1"/>
</dbReference>
<keyword evidence="1 4" id="KW-0597">Phosphoprotein</keyword>
<proteinExistence type="predicted"/>
<dbReference type="Gene3D" id="1.10.10.10">
    <property type="entry name" value="Winged helix-like DNA-binding domain superfamily/Winged helix DNA-binding domain"/>
    <property type="match status" value="1"/>
</dbReference>
<sequence>MSKIKLLLVEDEEVLAMIIKETLELKGFQVTTARNGAEGWTQYASLKPDVCVVDIMMPRKDGYSLVTDIRRVDDLTPIVFLTAKTQTADVIKGLELGADDYMKKPFSMEELVLRLHRLVRRAVNTPNNTAPGDAEDILIGPYVFNFRKLELTRNTHTITLSQREAEVLHLLNQFRNNLLERKTALLKIWNEDTLFTARSMDVYITRLRKFFGADSTVQILNVKGRGYKLLVD</sequence>
<evidence type="ECO:0000313" key="8">
    <source>
        <dbReference type="EMBL" id="PUZ26137.1"/>
    </source>
</evidence>
<dbReference type="Proteomes" id="UP000244450">
    <property type="component" value="Unassembled WGS sequence"/>
</dbReference>
<dbReference type="Pfam" id="PF00486">
    <property type="entry name" value="Trans_reg_C"/>
    <property type="match status" value="1"/>
</dbReference>
<accession>A0A2T7BIM7</accession>
<dbReference type="GO" id="GO:0005829">
    <property type="term" value="C:cytosol"/>
    <property type="evidence" value="ECO:0007669"/>
    <property type="project" value="TreeGrafter"/>
</dbReference>
<dbReference type="Gene3D" id="3.40.50.2300">
    <property type="match status" value="1"/>
</dbReference>
<dbReference type="InterPro" id="IPR011006">
    <property type="entry name" value="CheY-like_superfamily"/>
</dbReference>
<organism evidence="8 9">
    <name type="scientific">Chitinophaga parva</name>
    <dbReference type="NCBI Taxonomy" id="2169414"/>
    <lineage>
        <taxon>Bacteria</taxon>
        <taxon>Pseudomonadati</taxon>
        <taxon>Bacteroidota</taxon>
        <taxon>Chitinophagia</taxon>
        <taxon>Chitinophagales</taxon>
        <taxon>Chitinophagaceae</taxon>
        <taxon>Chitinophaga</taxon>
    </lineage>
</organism>
<reference evidence="8 9" key="1">
    <citation type="submission" date="2018-04" db="EMBL/GenBank/DDBJ databases">
        <title>Chitinophaga fuyangensis sp. nov., isolated from soil in a chemical factory.</title>
        <authorList>
            <person name="Chen K."/>
        </authorList>
    </citation>
    <scope>NUCLEOTIDE SEQUENCE [LARGE SCALE GENOMIC DNA]</scope>
    <source>
        <strain evidence="8 9">LY-1</strain>
    </source>
</reference>
<evidence type="ECO:0000259" key="7">
    <source>
        <dbReference type="PROSITE" id="PS51755"/>
    </source>
</evidence>
<dbReference type="GO" id="GO:0006355">
    <property type="term" value="P:regulation of DNA-templated transcription"/>
    <property type="evidence" value="ECO:0007669"/>
    <property type="project" value="InterPro"/>
</dbReference>
<dbReference type="PANTHER" id="PTHR48111:SF40">
    <property type="entry name" value="PHOSPHATE REGULON TRANSCRIPTIONAL REGULATORY PROTEIN PHOB"/>
    <property type="match status" value="1"/>
</dbReference>
<evidence type="ECO:0000256" key="2">
    <source>
        <dbReference type="ARBA" id="ARBA00023012"/>
    </source>
</evidence>